<dbReference type="AlphaFoldDB" id="A0A1G9DH91"/>
<feature type="transmembrane region" description="Helical" evidence="1">
    <location>
        <begin position="147"/>
        <end position="172"/>
    </location>
</feature>
<dbReference type="Pfam" id="PF12730">
    <property type="entry name" value="ABC2_membrane_4"/>
    <property type="match status" value="1"/>
</dbReference>
<keyword evidence="1" id="KW-0472">Membrane</keyword>
<proteinExistence type="predicted"/>
<dbReference type="EMBL" id="FNFM01000010">
    <property type="protein sequence ID" value="SDK63164.1"/>
    <property type="molecule type" value="Genomic_DNA"/>
</dbReference>
<accession>A0A1G9DH91</accession>
<keyword evidence="1" id="KW-0812">Transmembrane</keyword>
<dbReference type="RefSeq" id="WP_092629884.1">
    <property type="nucleotide sequence ID" value="NZ_FNFM01000010.1"/>
</dbReference>
<keyword evidence="3" id="KW-1185">Reference proteome</keyword>
<dbReference type="Proteomes" id="UP000199213">
    <property type="component" value="Unassembled WGS sequence"/>
</dbReference>
<evidence type="ECO:0000313" key="3">
    <source>
        <dbReference type="Proteomes" id="UP000199213"/>
    </source>
</evidence>
<feature type="transmembrane region" description="Helical" evidence="1">
    <location>
        <begin position="56"/>
        <end position="78"/>
    </location>
</feature>
<feature type="transmembrane region" description="Helical" evidence="1">
    <location>
        <begin position="179"/>
        <end position="204"/>
    </location>
</feature>
<evidence type="ECO:0000313" key="2">
    <source>
        <dbReference type="EMBL" id="SDK63164.1"/>
    </source>
</evidence>
<protein>
    <submittedName>
        <fullName evidence="2">ABC-2 family transporter protein</fullName>
    </submittedName>
</protein>
<dbReference type="OrthoDB" id="5244396at2"/>
<reference evidence="3" key="1">
    <citation type="submission" date="2016-10" db="EMBL/GenBank/DDBJ databases">
        <authorList>
            <person name="Varghese N."/>
            <person name="Submissions S."/>
        </authorList>
    </citation>
    <scope>NUCLEOTIDE SEQUENCE [LARGE SCALE GENOMIC DNA]</scope>
    <source>
        <strain evidence="3">DSM 45460</strain>
    </source>
</reference>
<gene>
    <name evidence="2" type="ORF">SAMN04487820_11090</name>
</gene>
<keyword evidence="1" id="KW-1133">Transmembrane helix</keyword>
<feature type="transmembrane region" description="Helical" evidence="1">
    <location>
        <begin position="256"/>
        <end position="280"/>
    </location>
</feature>
<evidence type="ECO:0000256" key="1">
    <source>
        <dbReference type="SAM" id="Phobius"/>
    </source>
</evidence>
<organism evidence="2 3">
    <name type="scientific">Actinopolyspora mzabensis</name>
    <dbReference type="NCBI Taxonomy" id="995066"/>
    <lineage>
        <taxon>Bacteria</taxon>
        <taxon>Bacillati</taxon>
        <taxon>Actinomycetota</taxon>
        <taxon>Actinomycetes</taxon>
        <taxon>Actinopolysporales</taxon>
        <taxon>Actinopolysporaceae</taxon>
        <taxon>Actinopolyspora</taxon>
    </lineage>
</organism>
<sequence length="286" mass="29976">MKGLIRAEFRKMLPTPLWWALLIPVAPWSLLVAWYGTAIGQVEVLQEVTGQALPTGLLAMSLATNYSTIFAALLGALIMTRESWNKTITTTFLTANPRSSVLGAKLVLCLALSVVYGIVNAVFGLLGGYLGGSLGHAAGGVGGLDQWLIIGGAGVLATVLWALLGFGFGALVNNSVAAVLVLVFYKFMVDVLASIGLAGSQFAWLSGYLPGAASNGIVGNLAVPMFISEFAGPRESIVPVQAFEQLHAVFGGDYGFAWWGSALVFAGYAALFCGGAMLLVRNREIN</sequence>
<feature type="transmembrane region" description="Helical" evidence="1">
    <location>
        <begin position="106"/>
        <end position="127"/>
    </location>
</feature>
<feature type="transmembrane region" description="Helical" evidence="1">
    <location>
        <begin position="12"/>
        <end position="36"/>
    </location>
</feature>
<name>A0A1G9DH91_ACTMZ</name>